<sequence>MKDKRFKIVYSQGAMEIVRILVDTETGVHYLQTLYGSGGGITPLLGSDGKPVVKPVTDDE</sequence>
<dbReference type="Proteomes" id="UP001082703">
    <property type="component" value="Unassembled WGS sequence"/>
</dbReference>
<protein>
    <submittedName>
        <fullName evidence="2">DUF6440 family protein</fullName>
    </submittedName>
</protein>
<dbReference type="RefSeq" id="WP_268059151.1">
    <property type="nucleotide sequence ID" value="NZ_JAPOHA010000015.1"/>
</dbReference>
<accession>A0ABT4BW43</accession>
<dbReference type="InterPro" id="IPR045515">
    <property type="entry name" value="DUF6440"/>
</dbReference>
<comment type="caution">
    <text evidence="2">The sequence shown here is derived from an EMBL/GenBank/DDBJ whole genome shotgun (WGS) entry which is preliminary data.</text>
</comment>
<evidence type="ECO:0000259" key="1">
    <source>
        <dbReference type="Pfam" id="PF20037"/>
    </source>
</evidence>
<gene>
    <name evidence="2" type="ORF">OUY18_12735</name>
</gene>
<proteinExistence type="predicted"/>
<dbReference type="Pfam" id="PF20037">
    <property type="entry name" value="DUF6440"/>
    <property type="match status" value="1"/>
</dbReference>
<dbReference type="EMBL" id="JAPOHA010000015">
    <property type="protein sequence ID" value="MCY1715114.1"/>
    <property type="molecule type" value="Genomic_DNA"/>
</dbReference>
<organism evidence="2 3">
    <name type="scientific">Caproiciproducens galactitolivorans</name>
    <dbReference type="NCBI Taxonomy" id="642589"/>
    <lineage>
        <taxon>Bacteria</taxon>
        <taxon>Bacillati</taxon>
        <taxon>Bacillota</taxon>
        <taxon>Clostridia</taxon>
        <taxon>Eubacteriales</taxon>
        <taxon>Acutalibacteraceae</taxon>
        <taxon>Caproiciproducens</taxon>
    </lineage>
</organism>
<name>A0ABT4BW43_9FIRM</name>
<evidence type="ECO:0000313" key="2">
    <source>
        <dbReference type="EMBL" id="MCY1715114.1"/>
    </source>
</evidence>
<reference evidence="2 3" key="1">
    <citation type="submission" date="2022-11" db="EMBL/GenBank/DDBJ databases">
        <authorList>
            <person name="Caiyu Z."/>
        </authorList>
    </citation>
    <scope>NUCLEOTIDE SEQUENCE [LARGE SCALE GENOMIC DNA]</scope>
    <source>
        <strain evidence="2 3">YR-4</strain>
    </source>
</reference>
<keyword evidence="3" id="KW-1185">Reference proteome</keyword>
<evidence type="ECO:0000313" key="3">
    <source>
        <dbReference type="Proteomes" id="UP001082703"/>
    </source>
</evidence>
<feature type="domain" description="DUF6440" evidence="1">
    <location>
        <begin position="5"/>
        <end position="54"/>
    </location>
</feature>